<gene>
    <name evidence="9" type="ORF">VSDG_09611</name>
</gene>
<feature type="transmembrane region" description="Helical" evidence="7">
    <location>
        <begin position="49"/>
        <end position="68"/>
    </location>
</feature>
<dbReference type="OrthoDB" id="3529975at2759"/>
<comment type="caution">
    <text evidence="9">The sequence shown here is derived from an EMBL/GenBank/DDBJ whole genome shotgun (WGS) entry which is preliminary data.</text>
</comment>
<keyword evidence="4 7" id="KW-0472">Membrane</keyword>
<keyword evidence="2 7" id="KW-0812">Transmembrane</keyword>
<organism evidence="9 10">
    <name type="scientific">Cytospora chrysosperma</name>
    <name type="common">Cytospora canker fungus</name>
    <name type="synonym">Sphaeria chrysosperma</name>
    <dbReference type="NCBI Taxonomy" id="252740"/>
    <lineage>
        <taxon>Eukaryota</taxon>
        <taxon>Fungi</taxon>
        <taxon>Dikarya</taxon>
        <taxon>Ascomycota</taxon>
        <taxon>Pezizomycotina</taxon>
        <taxon>Sordariomycetes</taxon>
        <taxon>Sordariomycetidae</taxon>
        <taxon>Diaporthales</taxon>
        <taxon>Cytosporaceae</taxon>
        <taxon>Cytospora</taxon>
    </lineage>
</organism>
<dbReference type="Pfam" id="PF20684">
    <property type="entry name" value="Fung_rhodopsin"/>
    <property type="match status" value="1"/>
</dbReference>
<name>A0A423V9U0_CYTCH</name>
<feature type="transmembrane region" description="Helical" evidence="7">
    <location>
        <begin position="244"/>
        <end position="263"/>
    </location>
</feature>
<feature type="region of interest" description="Disordered" evidence="6">
    <location>
        <begin position="316"/>
        <end position="345"/>
    </location>
</feature>
<dbReference type="GO" id="GO:0016020">
    <property type="term" value="C:membrane"/>
    <property type="evidence" value="ECO:0007669"/>
    <property type="project" value="UniProtKB-SubCell"/>
</dbReference>
<comment type="subcellular location">
    <subcellularLocation>
        <location evidence="1">Membrane</location>
        <topology evidence="1">Multi-pass membrane protein</topology>
    </subcellularLocation>
</comment>
<keyword evidence="10" id="KW-1185">Reference proteome</keyword>
<evidence type="ECO:0000313" key="9">
    <source>
        <dbReference type="EMBL" id="ROV87615.1"/>
    </source>
</evidence>
<keyword evidence="3 7" id="KW-1133">Transmembrane helix</keyword>
<dbReference type="Proteomes" id="UP000284375">
    <property type="component" value="Unassembled WGS sequence"/>
</dbReference>
<evidence type="ECO:0000259" key="8">
    <source>
        <dbReference type="Pfam" id="PF20684"/>
    </source>
</evidence>
<evidence type="ECO:0000313" key="10">
    <source>
        <dbReference type="Proteomes" id="UP000284375"/>
    </source>
</evidence>
<dbReference type="InterPro" id="IPR049326">
    <property type="entry name" value="Rhodopsin_dom_fungi"/>
</dbReference>
<feature type="transmembrane region" description="Helical" evidence="7">
    <location>
        <begin position="198"/>
        <end position="224"/>
    </location>
</feature>
<evidence type="ECO:0000256" key="2">
    <source>
        <dbReference type="ARBA" id="ARBA00022692"/>
    </source>
</evidence>
<dbReference type="PANTHER" id="PTHR33048">
    <property type="entry name" value="PTH11-LIKE INTEGRAL MEMBRANE PROTEIN (AFU_ORTHOLOGUE AFUA_5G11245)"/>
    <property type="match status" value="1"/>
</dbReference>
<dbReference type="InterPro" id="IPR052337">
    <property type="entry name" value="SAT4-like"/>
</dbReference>
<proteinExistence type="inferred from homology"/>
<evidence type="ECO:0000256" key="3">
    <source>
        <dbReference type="ARBA" id="ARBA00022989"/>
    </source>
</evidence>
<feature type="transmembrane region" description="Helical" evidence="7">
    <location>
        <begin position="163"/>
        <end position="186"/>
    </location>
</feature>
<dbReference type="PANTHER" id="PTHR33048:SF161">
    <property type="entry name" value="INTEGRAL MEMBRANE PROTEIN"/>
    <property type="match status" value="1"/>
</dbReference>
<evidence type="ECO:0000256" key="5">
    <source>
        <dbReference type="ARBA" id="ARBA00038359"/>
    </source>
</evidence>
<evidence type="ECO:0000256" key="1">
    <source>
        <dbReference type="ARBA" id="ARBA00004141"/>
    </source>
</evidence>
<feature type="transmembrane region" description="Helical" evidence="7">
    <location>
        <begin position="15"/>
        <end position="37"/>
    </location>
</feature>
<evidence type="ECO:0000256" key="6">
    <source>
        <dbReference type="SAM" id="MobiDB-lite"/>
    </source>
</evidence>
<evidence type="ECO:0000256" key="4">
    <source>
        <dbReference type="ARBA" id="ARBA00023136"/>
    </source>
</evidence>
<accession>A0A423V9U0</accession>
<protein>
    <recommendedName>
        <fullName evidence="8">Rhodopsin domain-containing protein</fullName>
    </recommendedName>
</protein>
<feature type="transmembrane region" description="Helical" evidence="7">
    <location>
        <begin position="80"/>
        <end position="109"/>
    </location>
</feature>
<feature type="transmembrane region" description="Helical" evidence="7">
    <location>
        <begin position="121"/>
        <end position="143"/>
    </location>
</feature>
<dbReference type="EMBL" id="LJZO01000079">
    <property type="protein sequence ID" value="ROV87615.1"/>
    <property type="molecule type" value="Genomic_DNA"/>
</dbReference>
<comment type="similarity">
    <text evidence="5">Belongs to the SAT4 family.</text>
</comment>
<evidence type="ECO:0000256" key="7">
    <source>
        <dbReference type="SAM" id="Phobius"/>
    </source>
</evidence>
<dbReference type="AlphaFoldDB" id="A0A423V9U0"/>
<sequence length="366" mass="40602">MVSYNPVPVPAVVEAHLIINIVVLLATMTVVGLRIVSRNVAGSKLGWDDYLTLLSVPQGIGAPTGVGYDLSEAADNWTYIYSLILPFQVLFATTTLTAKLSVLSFYYRVFTTRAMRLATQFVMGFVVLWAIGSILQVILVCHFRDGAWYYINPQTCPEQEASFIAMGLFNCITNIIIMLIPLHTIWTLNKVSVSTRMGLTGVFLLGLIVAVVSAIRIAAIIKMIKPTDLTRAVDLAAFLSNLEVLLSILCNSLPMLIPLYVYWKNRRIGGDGEDEYVSRLRGPSASRQHTFLVEDLTSGLPLETIYGQNHIHFTATVGRGEPRPTTNEQCGDDDNSDSESQRRLPWNAQAITIETKWSITEESARR</sequence>
<feature type="domain" description="Rhodopsin" evidence="8">
    <location>
        <begin position="33"/>
        <end position="260"/>
    </location>
</feature>
<dbReference type="STRING" id="252740.A0A423V9U0"/>
<reference evidence="9 10" key="1">
    <citation type="submission" date="2015-09" db="EMBL/GenBank/DDBJ databases">
        <title>Host preference determinants of Valsa canker pathogens revealed by comparative genomics.</title>
        <authorList>
            <person name="Yin Z."/>
            <person name="Huang L."/>
        </authorList>
    </citation>
    <scope>NUCLEOTIDE SEQUENCE [LARGE SCALE GENOMIC DNA]</scope>
    <source>
        <strain evidence="9 10">YSFL</strain>
    </source>
</reference>